<dbReference type="EMBL" id="JANCLV010000001">
    <property type="protein sequence ID" value="MCP8998425.1"/>
    <property type="molecule type" value="Genomic_DNA"/>
</dbReference>
<accession>A0ABT1LJ03</accession>
<gene>
    <name evidence="3" type="ORF">NFC73_01560</name>
</gene>
<keyword evidence="1" id="KW-0472">Membrane</keyword>
<evidence type="ECO:0000313" key="3">
    <source>
        <dbReference type="EMBL" id="MCP8998425.1"/>
    </source>
</evidence>
<dbReference type="InterPro" id="IPR012495">
    <property type="entry name" value="TadE-like_dom"/>
</dbReference>
<proteinExistence type="predicted"/>
<dbReference type="Pfam" id="PF07811">
    <property type="entry name" value="TadE"/>
    <property type="match status" value="1"/>
</dbReference>
<feature type="transmembrane region" description="Helical" evidence="1">
    <location>
        <begin position="16"/>
        <end position="37"/>
    </location>
</feature>
<organism evidence="3 4">
    <name type="scientific">Pseudarthrobacter humi</name>
    <dbReference type="NCBI Taxonomy" id="2952523"/>
    <lineage>
        <taxon>Bacteria</taxon>
        <taxon>Bacillati</taxon>
        <taxon>Actinomycetota</taxon>
        <taxon>Actinomycetes</taxon>
        <taxon>Micrococcales</taxon>
        <taxon>Micrococcaceae</taxon>
        <taxon>Pseudarthrobacter</taxon>
    </lineage>
</organism>
<protein>
    <submittedName>
        <fullName evidence="3">Pilus assembly protein</fullName>
    </submittedName>
</protein>
<sequence length="145" mass="15211">MRFLQRFRDSRSPERGAVAVEFALVLPIFVLLVFGIAEYGRAFNIQVSLSEAAREASRYAAIHSSDTGYTPADARSAGIAAAPSVPLVPADIAIAYSPGSACAADSNVIVTITYSVPYMTGLPNLVPGMSPNLTVSSRGVMRCAG</sequence>
<evidence type="ECO:0000313" key="4">
    <source>
        <dbReference type="Proteomes" id="UP001524318"/>
    </source>
</evidence>
<evidence type="ECO:0000256" key="1">
    <source>
        <dbReference type="SAM" id="Phobius"/>
    </source>
</evidence>
<evidence type="ECO:0000259" key="2">
    <source>
        <dbReference type="Pfam" id="PF07811"/>
    </source>
</evidence>
<keyword evidence="1" id="KW-0812">Transmembrane</keyword>
<keyword evidence="1" id="KW-1133">Transmembrane helix</keyword>
<name>A0ABT1LJ03_9MICC</name>
<dbReference type="Proteomes" id="UP001524318">
    <property type="component" value="Unassembled WGS sequence"/>
</dbReference>
<keyword evidence="4" id="KW-1185">Reference proteome</keyword>
<comment type="caution">
    <text evidence="3">The sequence shown here is derived from an EMBL/GenBank/DDBJ whole genome shotgun (WGS) entry which is preliminary data.</text>
</comment>
<reference evidence="3 4" key="1">
    <citation type="submission" date="2022-06" db="EMBL/GenBank/DDBJ databases">
        <title>Pseudarthrobacter sp. strain RMG13 Genome sequencing and assembly.</title>
        <authorList>
            <person name="Kim I."/>
        </authorList>
    </citation>
    <scope>NUCLEOTIDE SEQUENCE [LARGE SCALE GENOMIC DNA]</scope>
    <source>
        <strain evidence="3 4">RMG13</strain>
    </source>
</reference>
<dbReference type="RefSeq" id="WP_254747077.1">
    <property type="nucleotide sequence ID" value="NZ_JANCLV010000001.1"/>
</dbReference>
<feature type="domain" description="TadE-like" evidence="2">
    <location>
        <begin position="16"/>
        <end position="58"/>
    </location>
</feature>